<dbReference type="RefSeq" id="WP_188886260.1">
    <property type="nucleotide sequence ID" value="NZ_BLYJ01000006.1"/>
</dbReference>
<evidence type="ECO:0000259" key="2">
    <source>
        <dbReference type="Pfam" id="PF07833"/>
    </source>
</evidence>
<evidence type="ECO:0000313" key="4">
    <source>
        <dbReference type="Proteomes" id="UP000620147"/>
    </source>
</evidence>
<feature type="domain" description="Copper amine oxidase-like N-terminal" evidence="2">
    <location>
        <begin position="54"/>
        <end position="97"/>
    </location>
</feature>
<organism evidence="3 4">
    <name type="scientific">Butyricicoccus faecihominis</name>
    <dbReference type="NCBI Taxonomy" id="1712515"/>
    <lineage>
        <taxon>Bacteria</taxon>
        <taxon>Bacillati</taxon>
        <taxon>Bacillota</taxon>
        <taxon>Clostridia</taxon>
        <taxon>Eubacteriales</taxon>
        <taxon>Butyricicoccaceae</taxon>
        <taxon>Butyricicoccus</taxon>
    </lineage>
</organism>
<dbReference type="Gene3D" id="3.30.457.10">
    <property type="entry name" value="Copper amine oxidase-like, N-terminal domain"/>
    <property type="match status" value="1"/>
</dbReference>
<dbReference type="InterPro" id="IPR036582">
    <property type="entry name" value="Mao_N_sf"/>
</dbReference>
<feature type="signal peptide" evidence="1">
    <location>
        <begin position="1"/>
        <end position="21"/>
    </location>
</feature>
<name>A0ABQ1DXW0_9FIRM</name>
<accession>A0ABQ1DXW0</accession>
<reference evidence="3 4" key="1">
    <citation type="submission" date="2020-06" db="EMBL/GenBank/DDBJ databases">
        <title>Characterization of fructooligosaccharide metabolism and fructooligosaccharide-degrading enzymes in human commensal butyrate producers.</title>
        <authorList>
            <person name="Tanno H."/>
            <person name="Fujii T."/>
            <person name="Hirano K."/>
            <person name="Maeno S."/>
            <person name="Tonozuka T."/>
            <person name="Sakamoto M."/>
            <person name="Ohkuma M."/>
            <person name="Tochio T."/>
            <person name="Endo A."/>
        </authorList>
    </citation>
    <scope>NUCLEOTIDE SEQUENCE [LARGE SCALE GENOMIC DNA]</scope>
    <source>
        <strain evidence="3 4">JCM 31056</strain>
    </source>
</reference>
<dbReference type="Pfam" id="PF07833">
    <property type="entry name" value="Cu_amine_oxidN1"/>
    <property type="match status" value="1"/>
</dbReference>
<keyword evidence="4" id="KW-1185">Reference proteome</keyword>
<dbReference type="Proteomes" id="UP000620147">
    <property type="component" value="Unassembled WGS sequence"/>
</dbReference>
<protein>
    <recommendedName>
        <fullName evidence="2">Copper amine oxidase-like N-terminal domain-containing protein</fullName>
    </recommendedName>
</protein>
<dbReference type="EMBL" id="BLYJ01000006">
    <property type="protein sequence ID" value="GFO87510.1"/>
    <property type="molecule type" value="Genomic_DNA"/>
</dbReference>
<dbReference type="SUPFAM" id="SSF55383">
    <property type="entry name" value="Copper amine oxidase, domain N"/>
    <property type="match status" value="1"/>
</dbReference>
<proteinExistence type="predicted"/>
<evidence type="ECO:0000313" key="3">
    <source>
        <dbReference type="EMBL" id="GFO87510.1"/>
    </source>
</evidence>
<comment type="caution">
    <text evidence="3">The sequence shown here is derived from an EMBL/GenBank/DDBJ whole genome shotgun (WGS) entry which is preliminary data.</text>
</comment>
<sequence length="109" mass="12092">MKKRIPAIILMFALFLTTSYAANTYRKTIAVTSGVNVEFNNEAIDMTDANGKAVEAFIYNGTTYVPIRAVSNAFGADIGYDRNTQTISIYDDFTEIVTAAYKLERTITI</sequence>
<evidence type="ECO:0000256" key="1">
    <source>
        <dbReference type="SAM" id="SignalP"/>
    </source>
</evidence>
<feature type="chain" id="PRO_5046612438" description="Copper amine oxidase-like N-terminal domain-containing protein" evidence="1">
    <location>
        <begin position="22"/>
        <end position="109"/>
    </location>
</feature>
<dbReference type="InterPro" id="IPR012854">
    <property type="entry name" value="Cu_amine_oxidase-like_N"/>
</dbReference>
<keyword evidence="1" id="KW-0732">Signal</keyword>
<gene>
    <name evidence="3" type="ORF">BUFA31_06740</name>
</gene>